<feature type="compositionally biased region" description="Basic and acidic residues" evidence="1">
    <location>
        <begin position="119"/>
        <end position="136"/>
    </location>
</feature>
<proteinExistence type="predicted"/>
<sequence length="180" mass="19546">CECLTSNSACSGLTPWQYALIFLSVAALGVIGFILYRFRLRIWRNKWLLRRNARVGSHTDVREAFTESSSQEMATLSSDRVRTTESAVMTGTVGSSEFEEVDVILPGATCPSPCLSHRVDCDSPGRNSRDDKRDSMTETLLQTDPEDVPIPAGIVGPCDNKEGLGEMLPGATCTSPPMSA</sequence>
<keyword evidence="2" id="KW-1133">Transmembrane helix</keyword>
<protein>
    <submittedName>
        <fullName evidence="4">Uncharacterized protein LOC109478382</fullName>
    </submittedName>
</protein>
<evidence type="ECO:0000256" key="1">
    <source>
        <dbReference type="SAM" id="MobiDB-lite"/>
    </source>
</evidence>
<keyword evidence="3" id="KW-1185">Reference proteome</keyword>
<dbReference type="Proteomes" id="UP000515135">
    <property type="component" value="Unplaced"/>
</dbReference>
<organism evidence="3 4">
    <name type="scientific">Branchiostoma belcheri</name>
    <name type="common">Amphioxus</name>
    <dbReference type="NCBI Taxonomy" id="7741"/>
    <lineage>
        <taxon>Eukaryota</taxon>
        <taxon>Metazoa</taxon>
        <taxon>Chordata</taxon>
        <taxon>Cephalochordata</taxon>
        <taxon>Leptocardii</taxon>
        <taxon>Amphioxiformes</taxon>
        <taxon>Branchiostomatidae</taxon>
        <taxon>Branchiostoma</taxon>
    </lineage>
</organism>
<name>A0A6P4Z1N3_BRABE</name>
<evidence type="ECO:0000313" key="4">
    <source>
        <dbReference type="RefSeq" id="XP_019635470.1"/>
    </source>
</evidence>
<keyword evidence="2" id="KW-0472">Membrane</keyword>
<evidence type="ECO:0000313" key="3">
    <source>
        <dbReference type="Proteomes" id="UP000515135"/>
    </source>
</evidence>
<evidence type="ECO:0000256" key="2">
    <source>
        <dbReference type="SAM" id="Phobius"/>
    </source>
</evidence>
<reference evidence="4" key="1">
    <citation type="submission" date="2025-08" db="UniProtKB">
        <authorList>
            <consortium name="RefSeq"/>
        </authorList>
    </citation>
    <scope>IDENTIFICATION</scope>
    <source>
        <tissue evidence="4">Gonad</tissue>
    </source>
</reference>
<feature type="transmembrane region" description="Helical" evidence="2">
    <location>
        <begin position="16"/>
        <end position="36"/>
    </location>
</feature>
<dbReference type="AlphaFoldDB" id="A0A6P4Z1N3"/>
<gene>
    <name evidence="4" type="primary">LOC109478382</name>
</gene>
<accession>A0A6P4Z1N3</accession>
<dbReference type="GeneID" id="109478382"/>
<keyword evidence="2" id="KW-0812">Transmembrane</keyword>
<dbReference type="RefSeq" id="XP_019635470.1">
    <property type="nucleotide sequence ID" value="XM_019779911.1"/>
</dbReference>
<feature type="non-terminal residue" evidence="4">
    <location>
        <position position="1"/>
    </location>
</feature>
<dbReference type="KEGG" id="bbel:109478382"/>
<feature type="region of interest" description="Disordered" evidence="1">
    <location>
        <begin position="119"/>
        <end position="180"/>
    </location>
</feature>